<feature type="region of interest" description="Disordered" evidence="1">
    <location>
        <begin position="77"/>
        <end position="107"/>
    </location>
</feature>
<feature type="compositionally biased region" description="Low complexity" evidence="1">
    <location>
        <begin position="694"/>
        <end position="706"/>
    </location>
</feature>
<feature type="compositionally biased region" description="Polar residues" evidence="1">
    <location>
        <begin position="864"/>
        <end position="874"/>
    </location>
</feature>
<dbReference type="Proteomes" id="UP000799771">
    <property type="component" value="Unassembled WGS sequence"/>
</dbReference>
<feature type="compositionally biased region" description="Polar residues" evidence="1">
    <location>
        <begin position="707"/>
        <end position="785"/>
    </location>
</feature>
<keyword evidence="5" id="KW-1185">Reference proteome</keyword>
<dbReference type="Pfam" id="PF25009">
    <property type="entry name" value="DUF7785"/>
    <property type="match status" value="1"/>
</dbReference>
<feature type="compositionally biased region" description="Pro residues" evidence="1">
    <location>
        <begin position="11"/>
        <end position="22"/>
    </location>
</feature>
<dbReference type="OrthoDB" id="5354458at2759"/>
<evidence type="ECO:0000259" key="2">
    <source>
        <dbReference type="Pfam" id="PF25009"/>
    </source>
</evidence>
<dbReference type="AlphaFoldDB" id="A0A6A6AE67"/>
<evidence type="ECO:0000259" key="3">
    <source>
        <dbReference type="Pfam" id="PF25289"/>
    </source>
</evidence>
<evidence type="ECO:0000313" key="5">
    <source>
        <dbReference type="Proteomes" id="UP000799771"/>
    </source>
</evidence>
<dbReference type="InterPro" id="IPR056687">
    <property type="entry name" value="DUF7785"/>
</dbReference>
<sequence length="893" mass="96058">MATATANGTLSPPPLSPAPAPASPSLAKRKRTETNAIVANGVSLPARGKPTSGHAYSLQAALEDFLTVLKSHDTQPSILTHPIASSTTRSSSGEADSKRAKSTPPAATTTITGLIQDGAYSSLQALEKDVESAVAEILASSGDNEVSNAPPSLEDTRLQAKALAFQKTLRNLVEREDARRSQSLQSDADPEVEKQTPKDEGTPIPIKEEEEPETLQNRTVLTLYGTAQVPKQLFSSLQQPQRIPPTDGASNFDTSVKVTLPLRESSLPNFMSTTEVFPLPDQVDSKKTKTTTIGEVFRAPAHLPQISPPKIAKPTIAKGNTITFAPPETPKPKRKGSQSYAHQQLSAGSWLGYGGIDIPKDQTSPTARQKSRQRALSTGEAQQPPPESTLVAVQQAREDALFRSAYSSFAPTRDDASAIIPEVIKNRVWWQKVGETRFNDMFPIDPALLDVGEVAEVETGQVDLDEDFKEAVENFVPVEENPFLEADHRSEAEKNTDEILQEISELLQTLASHQRIRNSSLTTNPRTPVVQNASLASLAGSPLTPSSEEIDVYSMLKSQLTVMVSMLPPYAVAKLNGDQLEELNISRTILFDTKEYRGVLEEDQLSRLAKAPAPVVAPATLTRTGSGTHPHYAAGGAQYARPTPSAHASTARPVQATPLHYPQQQSLHRSSSMHVQRSPSGPAQGYQAGATSYASSSRPGFPASSSYNQQTPRPSYGQTASGQYYPQRSAQPSNYGGPVSSQYQATPQSQSQNRYAPQQSQNGYYPRSQNVAPMYNTTQTPQARNASPMKTGAAPLQSNYGTRPAGYGTPVSGGQLRSTYYGPSQYGTTPQVPVSSAYNPQQMMIDRQQAQVAAQSQARLAAQNSFNSRQGSRTPQPPNASYGGQVNGASMST</sequence>
<feature type="compositionally biased region" description="Polar residues" evidence="1">
    <location>
        <begin position="77"/>
        <end position="94"/>
    </location>
</feature>
<feature type="domain" description="DUF7877" evidence="3">
    <location>
        <begin position="58"/>
        <end position="172"/>
    </location>
</feature>
<evidence type="ECO:0000256" key="1">
    <source>
        <dbReference type="SAM" id="MobiDB-lite"/>
    </source>
</evidence>
<feature type="compositionally biased region" description="Polar residues" evidence="1">
    <location>
        <begin position="882"/>
        <end position="893"/>
    </location>
</feature>
<dbReference type="GeneID" id="54406246"/>
<dbReference type="InterPro" id="IPR057199">
    <property type="entry name" value="DUF7877"/>
</dbReference>
<feature type="region of interest" description="Disordered" evidence="1">
    <location>
        <begin position="620"/>
        <end position="811"/>
    </location>
</feature>
<reference evidence="4" key="1">
    <citation type="journal article" date="2020" name="Stud. Mycol.">
        <title>101 Dothideomycetes genomes: a test case for predicting lifestyles and emergence of pathogens.</title>
        <authorList>
            <person name="Haridas S."/>
            <person name="Albert R."/>
            <person name="Binder M."/>
            <person name="Bloem J."/>
            <person name="Labutti K."/>
            <person name="Salamov A."/>
            <person name="Andreopoulos B."/>
            <person name="Baker S."/>
            <person name="Barry K."/>
            <person name="Bills G."/>
            <person name="Bluhm B."/>
            <person name="Cannon C."/>
            <person name="Castanera R."/>
            <person name="Culley D."/>
            <person name="Daum C."/>
            <person name="Ezra D."/>
            <person name="Gonzalez J."/>
            <person name="Henrissat B."/>
            <person name="Kuo A."/>
            <person name="Liang C."/>
            <person name="Lipzen A."/>
            <person name="Lutzoni F."/>
            <person name="Magnuson J."/>
            <person name="Mondo S."/>
            <person name="Nolan M."/>
            <person name="Ohm R."/>
            <person name="Pangilinan J."/>
            <person name="Park H.-J."/>
            <person name="Ramirez L."/>
            <person name="Alfaro M."/>
            <person name="Sun H."/>
            <person name="Tritt A."/>
            <person name="Yoshinaga Y."/>
            <person name="Zwiers L.-H."/>
            <person name="Turgeon B."/>
            <person name="Goodwin S."/>
            <person name="Spatafora J."/>
            <person name="Crous P."/>
            <person name="Grigoriev I."/>
        </authorList>
    </citation>
    <scope>NUCLEOTIDE SEQUENCE</scope>
    <source>
        <strain evidence="4">CBS 119687</strain>
    </source>
</reference>
<feature type="compositionally biased region" description="Basic and acidic residues" evidence="1">
    <location>
        <begin position="191"/>
        <end position="201"/>
    </location>
</feature>
<name>A0A6A6AE67_9PLEO</name>
<gene>
    <name evidence="4" type="ORF">P153DRAFT_339092</name>
</gene>
<feature type="region of interest" description="Disordered" evidence="1">
    <location>
        <begin position="1"/>
        <end position="54"/>
    </location>
</feature>
<feature type="compositionally biased region" description="Low complexity" evidence="1">
    <location>
        <begin position="848"/>
        <end position="863"/>
    </location>
</feature>
<feature type="region of interest" description="Disordered" evidence="1">
    <location>
        <begin position="356"/>
        <end position="389"/>
    </location>
</feature>
<feature type="domain" description="DUF7785" evidence="2">
    <location>
        <begin position="493"/>
        <end position="590"/>
    </location>
</feature>
<feature type="region of interest" description="Disordered" evidence="1">
    <location>
        <begin position="816"/>
        <end position="835"/>
    </location>
</feature>
<protein>
    <submittedName>
        <fullName evidence="4">Uncharacterized protein</fullName>
    </submittedName>
</protein>
<dbReference type="EMBL" id="ML977505">
    <property type="protein sequence ID" value="KAF2129866.1"/>
    <property type="molecule type" value="Genomic_DNA"/>
</dbReference>
<feature type="region of interest" description="Disordered" evidence="1">
    <location>
        <begin position="176"/>
        <end position="215"/>
    </location>
</feature>
<proteinExistence type="predicted"/>
<feature type="compositionally biased region" description="Polar residues" evidence="1">
    <location>
        <begin position="662"/>
        <end position="681"/>
    </location>
</feature>
<organism evidence="4 5">
    <name type="scientific">Dothidotthia symphoricarpi CBS 119687</name>
    <dbReference type="NCBI Taxonomy" id="1392245"/>
    <lineage>
        <taxon>Eukaryota</taxon>
        <taxon>Fungi</taxon>
        <taxon>Dikarya</taxon>
        <taxon>Ascomycota</taxon>
        <taxon>Pezizomycotina</taxon>
        <taxon>Dothideomycetes</taxon>
        <taxon>Pleosporomycetidae</taxon>
        <taxon>Pleosporales</taxon>
        <taxon>Dothidotthiaceae</taxon>
        <taxon>Dothidotthia</taxon>
    </lineage>
</organism>
<feature type="region of interest" description="Disordered" evidence="1">
    <location>
        <begin position="320"/>
        <end position="341"/>
    </location>
</feature>
<evidence type="ECO:0000313" key="4">
    <source>
        <dbReference type="EMBL" id="KAF2129866.1"/>
    </source>
</evidence>
<feature type="region of interest" description="Disordered" evidence="1">
    <location>
        <begin position="847"/>
        <end position="893"/>
    </location>
</feature>
<dbReference type="RefSeq" id="XP_033524253.1">
    <property type="nucleotide sequence ID" value="XM_033665814.1"/>
</dbReference>
<dbReference type="Pfam" id="PF25289">
    <property type="entry name" value="DUF7877"/>
    <property type="match status" value="1"/>
</dbReference>
<accession>A0A6A6AE67</accession>
<feature type="compositionally biased region" description="Polar residues" evidence="1">
    <location>
        <begin position="361"/>
        <end position="381"/>
    </location>
</feature>